<dbReference type="Proteomes" id="UP001055102">
    <property type="component" value="Unassembled WGS sequence"/>
</dbReference>
<reference evidence="1" key="2">
    <citation type="submission" date="2021-08" db="EMBL/GenBank/DDBJ databases">
        <authorList>
            <person name="Tani A."/>
            <person name="Ola A."/>
            <person name="Ogura Y."/>
            <person name="Katsura K."/>
            <person name="Hayashi T."/>
        </authorList>
    </citation>
    <scope>NUCLEOTIDE SEQUENCE</scope>
    <source>
        <strain evidence="1">LMG 23639</strain>
    </source>
</reference>
<organism evidence="1 2">
    <name type="scientific">Methylobacterium jeotgali</name>
    <dbReference type="NCBI Taxonomy" id="381630"/>
    <lineage>
        <taxon>Bacteria</taxon>
        <taxon>Pseudomonadati</taxon>
        <taxon>Pseudomonadota</taxon>
        <taxon>Alphaproteobacteria</taxon>
        <taxon>Hyphomicrobiales</taxon>
        <taxon>Methylobacteriaceae</taxon>
        <taxon>Methylobacterium</taxon>
    </lineage>
</organism>
<protein>
    <submittedName>
        <fullName evidence="1">Uncharacterized protein</fullName>
    </submittedName>
</protein>
<proteinExistence type="predicted"/>
<dbReference type="EMBL" id="BPQR01000036">
    <property type="protein sequence ID" value="GJE06860.1"/>
    <property type="molecule type" value="Genomic_DNA"/>
</dbReference>
<gene>
    <name evidence="1" type="ORF">AOPFMNJM_2182</name>
</gene>
<name>A0ABQ4SY49_9HYPH</name>
<comment type="caution">
    <text evidence="1">The sequence shown here is derived from an EMBL/GenBank/DDBJ whole genome shotgun (WGS) entry which is preliminary data.</text>
</comment>
<accession>A0ABQ4SY49</accession>
<evidence type="ECO:0000313" key="2">
    <source>
        <dbReference type="Proteomes" id="UP001055102"/>
    </source>
</evidence>
<reference evidence="1" key="1">
    <citation type="journal article" date="2021" name="Front. Microbiol.">
        <title>Comprehensive Comparative Genomics and Phenotyping of Methylobacterium Species.</title>
        <authorList>
            <person name="Alessa O."/>
            <person name="Ogura Y."/>
            <person name="Fujitani Y."/>
            <person name="Takami H."/>
            <person name="Hayashi T."/>
            <person name="Sahin N."/>
            <person name="Tani A."/>
        </authorList>
    </citation>
    <scope>NUCLEOTIDE SEQUENCE</scope>
    <source>
        <strain evidence="1">LMG 23639</strain>
    </source>
</reference>
<keyword evidence="2" id="KW-1185">Reference proteome</keyword>
<evidence type="ECO:0000313" key="1">
    <source>
        <dbReference type="EMBL" id="GJE06860.1"/>
    </source>
</evidence>
<sequence>MARSITEHEAGDRLPLVRALTEIAWVNLQASWDAPSPRVEAILLTKSRTADEAARGVLFDRLDQLSPAHRELVGACTKEITP</sequence>
<dbReference type="RefSeq" id="WP_238275787.1">
    <property type="nucleotide sequence ID" value="NZ_BPQR01000036.1"/>
</dbReference>